<dbReference type="AlphaFoldDB" id="X1LMK5"/>
<evidence type="ECO:0000313" key="3">
    <source>
        <dbReference type="EMBL" id="GAI07041.1"/>
    </source>
</evidence>
<dbReference type="SUPFAM" id="SSF53335">
    <property type="entry name" value="S-adenosyl-L-methionine-dependent methyltransferases"/>
    <property type="match status" value="1"/>
</dbReference>
<dbReference type="PANTHER" id="PTHR43861">
    <property type="entry name" value="TRANS-ACONITATE 2-METHYLTRANSFERASE-RELATED"/>
    <property type="match status" value="1"/>
</dbReference>
<proteinExistence type="predicted"/>
<organism evidence="3">
    <name type="scientific">marine sediment metagenome</name>
    <dbReference type="NCBI Taxonomy" id="412755"/>
    <lineage>
        <taxon>unclassified sequences</taxon>
        <taxon>metagenomes</taxon>
        <taxon>ecological metagenomes</taxon>
    </lineage>
</organism>
<sequence length="173" mass="19994">MLLLKEGANSITLLDKSKQAIKYAKKLSSKLKLKKIKFLSSNSSNLPFQNNQFDIVHSTGLLEHFHDKMILQILKECRRVLKPKGLASMTIPNFFSPEIIWRIIKNKGKGSERHLSKSKMKKLMKLAGFKNVKFINAHASVAPSFFPFQNWFTKFIDNAIKPLDYLNLCYDYK</sequence>
<name>X1LMK5_9ZZZZ</name>
<comment type="caution">
    <text evidence="3">The sequence shown here is derived from an EMBL/GenBank/DDBJ whole genome shotgun (WGS) entry which is preliminary data.</text>
</comment>
<dbReference type="Gene3D" id="3.40.50.150">
    <property type="entry name" value="Vaccinia Virus protein VP39"/>
    <property type="match status" value="1"/>
</dbReference>
<keyword evidence="1" id="KW-0808">Transferase</keyword>
<dbReference type="InterPro" id="IPR041698">
    <property type="entry name" value="Methyltransf_25"/>
</dbReference>
<gene>
    <name evidence="3" type="ORF">S06H3_15019</name>
</gene>
<dbReference type="InterPro" id="IPR029063">
    <property type="entry name" value="SAM-dependent_MTases_sf"/>
</dbReference>
<dbReference type="GO" id="GO:0016740">
    <property type="term" value="F:transferase activity"/>
    <property type="evidence" value="ECO:0007669"/>
    <property type="project" value="UniProtKB-KW"/>
</dbReference>
<evidence type="ECO:0000259" key="2">
    <source>
        <dbReference type="Pfam" id="PF13649"/>
    </source>
</evidence>
<accession>X1LMK5</accession>
<feature type="domain" description="Methyltransferase" evidence="2">
    <location>
        <begin position="3"/>
        <end position="85"/>
    </location>
</feature>
<dbReference type="CDD" id="cd02440">
    <property type="entry name" value="AdoMet_MTases"/>
    <property type="match status" value="1"/>
</dbReference>
<dbReference type="EMBL" id="BARV01007370">
    <property type="protein sequence ID" value="GAI07041.1"/>
    <property type="molecule type" value="Genomic_DNA"/>
</dbReference>
<evidence type="ECO:0000256" key="1">
    <source>
        <dbReference type="ARBA" id="ARBA00022679"/>
    </source>
</evidence>
<dbReference type="Pfam" id="PF13649">
    <property type="entry name" value="Methyltransf_25"/>
    <property type="match status" value="1"/>
</dbReference>
<reference evidence="3" key="1">
    <citation type="journal article" date="2014" name="Front. Microbiol.">
        <title>High frequency of phylogenetically diverse reductive dehalogenase-homologous genes in deep subseafloor sedimentary metagenomes.</title>
        <authorList>
            <person name="Kawai M."/>
            <person name="Futagami T."/>
            <person name="Toyoda A."/>
            <person name="Takaki Y."/>
            <person name="Nishi S."/>
            <person name="Hori S."/>
            <person name="Arai W."/>
            <person name="Tsubouchi T."/>
            <person name="Morono Y."/>
            <person name="Uchiyama I."/>
            <person name="Ito T."/>
            <person name="Fujiyama A."/>
            <person name="Inagaki F."/>
            <person name="Takami H."/>
        </authorList>
    </citation>
    <scope>NUCLEOTIDE SEQUENCE</scope>
    <source>
        <strain evidence="3">Expedition CK06-06</strain>
    </source>
</reference>
<protein>
    <recommendedName>
        <fullName evidence="2">Methyltransferase domain-containing protein</fullName>
    </recommendedName>
</protein>